<gene>
    <name evidence="1" type="ORF">RWH44_05615</name>
</gene>
<evidence type="ECO:0000313" key="1">
    <source>
        <dbReference type="EMBL" id="MDU0345175.1"/>
    </source>
</evidence>
<comment type="caution">
    <text evidence="1">The sequence shown here is derived from an EMBL/GenBank/DDBJ whole genome shotgun (WGS) entry which is preliminary data.</text>
</comment>
<proteinExistence type="predicted"/>
<organism evidence="1 2">
    <name type="scientific">Microbacterium phycohabitans</name>
    <dbReference type="NCBI Taxonomy" id="3075993"/>
    <lineage>
        <taxon>Bacteria</taxon>
        <taxon>Bacillati</taxon>
        <taxon>Actinomycetota</taxon>
        <taxon>Actinomycetes</taxon>
        <taxon>Micrococcales</taxon>
        <taxon>Microbacteriaceae</taxon>
        <taxon>Microbacterium</taxon>
    </lineage>
</organism>
<dbReference type="EMBL" id="JAWDIT010000002">
    <property type="protein sequence ID" value="MDU0345175.1"/>
    <property type="molecule type" value="Genomic_DNA"/>
</dbReference>
<dbReference type="RefSeq" id="WP_316003809.1">
    <property type="nucleotide sequence ID" value="NZ_JAWDIT010000002.1"/>
</dbReference>
<evidence type="ECO:0000313" key="2">
    <source>
        <dbReference type="Proteomes" id="UP001261125"/>
    </source>
</evidence>
<protein>
    <submittedName>
        <fullName evidence="1">Uncharacterized protein</fullName>
    </submittedName>
</protein>
<name>A0ABU3SK68_9MICO</name>
<sequence length="47" mass="4892">MSNALIAGPIDTATPFSGAGLLDSGTQLVLARQEVNGITQIFMREVS</sequence>
<dbReference type="Proteomes" id="UP001261125">
    <property type="component" value="Unassembled WGS sequence"/>
</dbReference>
<keyword evidence="2" id="KW-1185">Reference proteome</keyword>
<accession>A0ABU3SK68</accession>
<reference evidence="1 2" key="1">
    <citation type="submission" date="2023-09" db="EMBL/GenBank/DDBJ databases">
        <title>Microbacterium fusihabitans sp. nov., Microbacterium phycihabitans sp. nov., and Microbacterium cervinum sp. nov., isolated from dried seaweeds of beach.</title>
        <authorList>
            <person name="Lee S.D."/>
        </authorList>
    </citation>
    <scope>NUCLEOTIDE SEQUENCE [LARGE SCALE GENOMIC DNA]</scope>
    <source>
        <strain evidence="1 2">KSW2-29</strain>
    </source>
</reference>